<feature type="domain" description="Response regulatory" evidence="4">
    <location>
        <begin position="84"/>
        <end position="197"/>
    </location>
</feature>
<organism evidence="5 7">
    <name type="scientific">Methylobacterium oxalidis</name>
    <dbReference type="NCBI Taxonomy" id="944322"/>
    <lineage>
        <taxon>Bacteria</taxon>
        <taxon>Pseudomonadati</taxon>
        <taxon>Pseudomonadota</taxon>
        <taxon>Alphaproteobacteria</taxon>
        <taxon>Hyphomicrobiales</taxon>
        <taxon>Methylobacteriaceae</taxon>
        <taxon>Methylobacterium</taxon>
    </lineage>
</organism>
<dbReference type="CDD" id="cd00156">
    <property type="entry name" value="REC"/>
    <property type="match status" value="1"/>
</dbReference>
<feature type="region of interest" description="Disordered" evidence="3">
    <location>
        <begin position="1"/>
        <end position="22"/>
    </location>
</feature>
<comment type="caution">
    <text evidence="5">The sequence shown here is derived from an EMBL/GenBank/DDBJ whole genome shotgun (WGS) entry which is preliminary data.</text>
</comment>
<evidence type="ECO:0000313" key="8">
    <source>
        <dbReference type="Proteomes" id="UP001156856"/>
    </source>
</evidence>
<reference evidence="8" key="2">
    <citation type="journal article" date="2019" name="Int. J. Syst. Evol. Microbiol.">
        <title>The Global Catalogue of Microorganisms (GCM) 10K type strain sequencing project: providing services to taxonomists for standard genome sequencing and annotation.</title>
        <authorList>
            <consortium name="The Broad Institute Genomics Platform"/>
            <consortium name="The Broad Institute Genome Sequencing Center for Infectious Disease"/>
            <person name="Wu L."/>
            <person name="Ma J."/>
        </authorList>
    </citation>
    <scope>NUCLEOTIDE SEQUENCE [LARGE SCALE GENOMIC DNA]</scope>
    <source>
        <strain evidence="8">NBRC 107715</strain>
    </source>
</reference>
<dbReference type="Proteomes" id="UP000321960">
    <property type="component" value="Unassembled WGS sequence"/>
</dbReference>
<dbReference type="EMBL" id="BSPK01000017">
    <property type="protein sequence ID" value="GLS62807.1"/>
    <property type="molecule type" value="Genomic_DNA"/>
</dbReference>
<evidence type="ECO:0000256" key="2">
    <source>
        <dbReference type="PROSITE-ProRule" id="PRU00169"/>
    </source>
</evidence>
<accession>A0A512J397</accession>
<dbReference type="InterPro" id="IPR011006">
    <property type="entry name" value="CheY-like_superfamily"/>
</dbReference>
<reference evidence="6" key="4">
    <citation type="submission" date="2023-01" db="EMBL/GenBank/DDBJ databases">
        <title>Draft genome sequence of Methylobacterium oxalidis strain NBRC 107715.</title>
        <authorList>
            <person name="Sun Q."/>
            <person name="Mori K."/>
        </authorList>
    </citation>
    <scope>NUCLEOTIDE SEQUENCE</scope>
    <source>
        <strain evidence="6">NBRC 107715</strain>
    </source>
</reference>
<evidence type="ECO:0000313" key="7">
    <source>
        <dbReference type="Proteomes" id="UP000321960"/>
    </source>
</evidence>
<feature type="modified residue" description="4-aspartylphosphate" evidence="2">
    <location>
        <position position="135"/>
    </location>
</feature>
<evidence type="ECO:0000313" key="5">
    <source>
        <dbReference type="EMBL" id="GEP04435.1"/>
    </source>
</evidence>
<keyword evidence="1 2" id="KW-0597">Phosphoprotein</keyword>
<dbReference type="PANTHER" id="PTHR44591:SF21">
    <property type="entry name" value="TWO-COMPONENT RESPONSE REGULATOR"/>
    <property type="match status" value="1"/>
</dbReference>
<name>A0A512J397_9HYPH</name>
<proteinExistence type="predicted"/>
<keyword evidence="8" id="KW-1185">Reference proteome</keyword>
<dbReference type="Pfam" id="PF00072">
    <property type="entry name" value="Response_reg"/>
    <property type="match status" value="1"/>
</dbReference>
<dbReference type="Gene3D" id="3.40.50.2300">
    <property type="match status" value="1"/>
</dbReference>
<evidence type="ECO:0000313" key="6">
    <source>
        <dbReference type="EMBL" id="GLS62807.1"/>
    </source>
</evidence>
<dbReference type="Proteomes" id="UP001156856">
    <property type="component" value="Unassembled WGS sequence"/>
</dbReference>
<dbReference type="PROSITE" id="PS50110">
    <property type="entry name" value="RESPONSE_REGULATORY"/>
    <property type="match status" value="1"/>
</dbReference>
<dbReference type="SUPFAM" id="SSF52172">
    <property type="entry name" value="CheY-like"/>
    <property type="match status" value="1"/>
</dbReference>
<dbReference type="PANTHER" id="PTHR44591">
    <property type="entry name" value="STRESS RESPONSE REGULATOR PROTEIN 1"/>
    <property type="match status" value="1"/>
</dbReference>
<dbReference type="AlphaFoldDB" id="A0A512J397"/>
<evidence type="ECO:0000256" key="3">
    <source>
        <dbReference type="SAM" id="MobiDB-lite"/>
    </source>
</evidence>
<protein>
    <recommendedName>
        <fullName evidence="4">Response regulatory domain-containing protein</fullName>
    </recommendedName>
</protein>
<reference evidence="6" key="1">
    <citation type="journal article" date="2014" name="Int. J. Syst. Evol. Microbiol.">
        <title>Complete genome of a new Firmicutes species belonging to the dominant human colonic microbiota ('Ruminococcus bicirculans') reveals two chromosomes and a selective capacity to utilize plant glucans.</title>
        <authorList>
            <consortium name="NISC Comparative Sequencing Program"/>
            <person name="Wegmann U."/>
            <person name="Louis P."/>
            <person name="Goesmann A."/>
            <person name="Henrissat B."/>
            <person name="Duncan S.H."/>
            <person name="Flint H.J."/>
        </authorList>
    </citation>
    <scope>NUCLEOTIDE SEQUENCE</scope>
    <source>
        <strain evidence="6">NBRC 107715</strain>
    </source>
</reference>
<gene>
    <name evidence="6" type="ORF">GCM10007888_11880</name>
    <name evidence="5" type="ORF">MOX02_24730</name>
</gene>
<dbReference type="GO" id="GO:0000160">
    <property type="term" value="P:phosphorelay signal transduction system"/>
    <property type="evidence" value="ECO:0007669"/>
    <property type="project" value="InterPro"/>
</dbReference>
<reference evidence="5 7" key="3">
    <citation type="submission" date="2019-07" db="EMBL/GenBank/DDBJ databases">
        <title>Whole genome shotgun sequence of Methylobacterium oxalidis NBRC 107715.</title>
        <authorList>
            <person name="Hosoyama A."/>
            <person name="Uohara A."/>
            <person name="Ohji S."/>
            <person name="Ichikawa N."/>
        </authorList>
    </citation>
    <scope>NUCLEOTIDE SEQUENCE [LARGE SCALE GENOMIC DNA]</scope>
    <source>
        <strain evidence="5 7">NBRC 107715</strain>
    </source>
</reference>
<evidence type="ECO:0000256" key="1">
    <source>
        <dbReference type="ARBA" id="ARBA00022553"/>
    </source>
</evidence>
<dbReference type="EMBL" id="BJZU01000045">
    <property type="protein sequence ID" value="GEP04435.1"/>
    <property type="molecule type" value="Genomic_DNA"/>
</dbReference>
<dbReference type="InterPro" id="IPR050595">
    <property type="entry name" value="Bact_response_regulator"/>
</dbReference>
<dbReference type="InterPro" id="IPR001789">
    <property type="entry name" value="Sig_transdc_resp-reg_receiver"/>
</dbReference>
<evidence type="ECO:0000259" key="4">
    <source>
        <dbReference type="PROSITE" id="PS50110"/>
    </source>
</evidence>
<sequence length="205" mass="21679">MTRTKHQATGSGGRFRRPVETLTPGIPLDQIGQTLASFYDTLVAEGVPEHLAALVRQVRQSADGRAQDEAGDPVSPPCAQGGRLALVVEDEPEVRALAEALLEETELSVVGCDSAEAALAVLQARGGEVALVFADVRLAGEMDGLQLARAVSTLWPRARLVVTSGRSVARPDVPEHAVFIPKPWRALDVLVEAERASGSPPPPLT</sequence>
<dbReference type="SMART" id="SM00448">
    <property type="entry name" value="REC"/>
    <property type="match status" value="1"/>
</dbReference>